<name>A0A5C6Z1W2_9FLAO</name>
<evidence type="ECO:0000313" key="7">
    <source>
        <dbReference type="Proteomes" id="UP000321497"/>
    </source>
</evidence>
<dbReference type="SUPFAM" id="SSF116734">
    <property type="entry name" value="DNA methylase specificity domain"/>
    <property type="match status" value="2"/>
</dbReference>
<dbReference type="Proteomes" id="UP000321497">
    <property type="component" value="Unassembled WGS sequence"/>
</dbReference>
<dbReference type="RefSeq" id="WP_111843462.1">
    <property type="nucleotide sequence ID" value="NZ_UEGI01000002.1"/>
</dbReference>
<accession>A0A5C6Z1W2</accession>
<evidence type="ECO:0000256" key="4">
    <source>
        <dbReference type="SAM" id="Coils"/>
    </source>
</evidence>
<sequence>MRKNINGVSVPNDWKVSKIEEVITEFQNGYAFSSKGYVQNGIPIISMAMISLDGRFQFDINKHKKWNKNEENSLQRYLLKKGDLIMAMTDVTPNKDLIGRMTIINQGEKYLLNQRVGHLRLQEDVINPSYLSYIGNSESWLRHCRNNASQGAQANIGTQQIKDSFIPLPPLPEQQKIAEILSTADEKIDSIDQRIAETQNLKKGLMQQLLTKGISHTKFKDSPLGEIPESWEISNLESHSHFITKGSTPTTYGYEWQETGIQFLRSECVSPNGFILSGAMHISDEANNAMERSKIKGGDILMTITGNVGRVCIYPMEYKNGNINQHIARIRITDSSLSSQFVFQYLSQALIIQEYLKITTGQAYPQLSLKQVRETKIPLPPIQEQEEIAEILKSVDEKLQIQEDKKTEYQELKKGLMQQLLTGRIRVKT</sequence>
<dbReference type="CDD" id="cd17246">
    <property type="entry name" value="RMtype1_S_SonII-TRD2-CR2_like"/>
    <property type="match status" value="1"/>
</dbReference>
<dbReference type="GO" id="GO:0009307">
    <property type="term" value="P:DNA restriction-modification system"/>
    <property type="evidence" value="ECO:0007669"/>
    <property type="project" value="UniProtKB-KW"/>
</dbReference>
<dbReference type="PANTHER" id="PTHR30408:SF12">
    <property type="entry name" value="TYPE I RESTRICTION ENZYME MJAVIII SPECIFICITY SUBUNIT"/>
    <property type="match status" value="1"/>
</dbReference>
<keyword evidence="4" id="KW-0175">Coiled coil</keyword>
<comment type="similarity">
    <text evidence="1">Belongs to the type-I restriction system S methylase family.</text>
</comment>
<evidence type="ECO:0000313" key="6">
    <source>
        <dbReference type="EMBL" id="TXD73912.1"/>
    </source>
</evidence>
<evidence type="ECO:0000256" key="3">
    <source>
        <dbReference type="ARBA" id="ARBA00023125"/>
    </source>
</evidence>
<dbReference type="InterPro" id="IPR052021">
    <property type="entry name" value="Type-I_RS_S_subunit"/>
</dbReference>
<reference evidence="6 7" key="1">
    <citation type="submission" date="2019-08" db="EMBL/GenBank/DDBJ databases">
        <title>Genome of Aequorivita antarctica SW49 (type strain).</title>
        <authorList>
            <person name="Bowman J.P."/>
        </authorList>
    </citation>
    <scope>NUCLEOTIDE SEQUENCE [LARGE SCALE GENOMIC DNA]</scope>
    <source>
        <strain evidence="6 7">SW49</strain>
    </source>
</reference>
<protein>
    <submittedName>
        <fullName evidence="6">Restriction endonuclease subunit S</fullName>
    </submittedName>
</protein>
<dbReference type="EMBL" id="VORT01000003">
    <property type="protein sequence ID" value="TXD73912.1"/>
    <property type="molecule type" value="Genomic_DNA"/>
</dbReference>
<keyword evidence="6" id="KW-0378">Hydrolase</keyword>
<evidence type="ECO:0000256" key="1">
    <source>
        <dbReference type="ARBA" id="ARBA00010923"/>
    </source>
</evidence>
<dbReference type="CDD" id="cd17278">
    <property type="entry name" value="RMtype1_S_LdeBORF1052P-TRD2-CR2"/>
    <property type="match status" value="1"/>
</dbReference>
<organism evidence="6 7">
    <name type="scientific">Aequorivita antarctica</name>
    <dbReference type="NCBI Taxonomy" id="153266"/>
    <lineage>
        <taxon>Bacteria</taxon>
        <taxon>Pseudomonadati</taxon>
        <taxon>Bacteroidota</taxon>
        <taxon>Flavobacteriia</taxon>
        <taxon>Flavobacteriales</taxon>
        <taxon>Flavobacteriaceae</taxon>
        <taxon>Aequorivita</taxon>
    </lineage>
</organism>
<dbReference type="Pfam" id="PF01420">
    <property type="entry name" value="Methylase_S"/>
    <property type="match status" value="2"/>
</dbReference>
<keyword evidence="7" id="KW-1185">Reference proteome</keyword>
<keyword evidence="2" id="KW-0680">Restriction system</keyword>
<feature type="domain" description="Type I restriction modification DNA specificity" evidence="5">
    <location>
        <begin position="228"/>
        <end position="408"/>
    </location>
</feature>
<comment type="caution">
    <text evidence="6">The sequence shown here is derived from an EMBL/GenBank/DDBJ whole genome shotgun (WGS) entry which is preliminary data.</text>
</comment>
<feature type="coiled-coil region" evidence="4">
    <location>
        <begin position="392"/>
        <end position="419"/>
    </location>
</feature>
<proteinExistence type="inferred from homology"/>
<dbReference type="InterPro" id="IPR000055">
    <property type="entry name" value="Restrct_endonuc_typeI_TRD"/>
</dbReference>
<dbReference type="Gene3D" id="1.10.287.1120">
    <property type="entry name" value="Bipartite methylase S protein"/>
    <property type="match status" value="1"/>
</dbReference>
<keyword evidence="6" id="KW-0540">Nuclease</keyword>
<evidence type="ECO:0000259" key="5">
    <source>
        <dbReference type="Pfam" id="PF01420"/>
    </source>
</evidence>
<dbReference type="GO" id="GO:0004519">
    <property type="term" value="F:endonuclease activity"/>
    <property type="evidence" value="ECO:0007669"/>
    <property type="project" value="UniProtKB-KW"/>
</dbReference>
<dbReference type="InterPro" id="IPR044946">
    <property type="entry name" value="Restrct_endonuc_typeI_TRD_sf"/>
</dbReference>
<keyword evidence="3" id="KW-0238">DNA-binding</keyword>
<dbReference type="AlphaFoldDB" id="A0A5C6Z1W2"/>
<dbReference type="PANTHER" id="PTHR30408">
    <property type="entry name" value="TYPE-1 RESTRICTION ENZYME ECOKI SPECIFICITY PROTEIN"/>
    <property type="match status" value="1"/>
</dbReference>
<feature type="domain" description="Type I restriction modification DNA specificity" evidence="5">
    <location>
        <begin position="11"/>
        <end position="197"/>
    </location>
</feature>
<feature type="coiled-coil region" evidence="4">
    <location>
        <begin position="181"/>
        <end position="208"/>
    </location>
</feature>
<dbReference type="OrthoDB" id="667970at2"/>
<gene>
    <name evidence="6" type="ORF">ESU54_05430</name>
</gene>
<keyword evidence="6" id="KW-0255">Endonuclease</keyword>
<dbReference type="Gene3D" id="3.90.220.20">
    <property type="entry name" value="DNA methylase specificity domains"/>
    <property type="match status" value="2"/>
</dbReference>
<dbReference type="GO" id="GO:0003677">
    <property type="term" value="F:DNA binding"/>
    <property type="evidence" value="ECO:0007669"/>
    <property type="project" value="UniProtKB-KW"/>
</dbReference>
<evidence type="ECO:0000256" key="2">
    <source>
        <dbReference type="ARBA" id="ARBA00022747"/>
    </source>
</evidence>